<reference evidence="1" key="1">
    <citation type="submission" date="2018-02" db="EMBL/GenBank/DDBJ databases">
        <title>Rhizophora mucronata_Transcriptome.</title>
        <authorList>
            <person name="Meera S.P."/>
            <person name="Sreeshan A."/>
            <person name="Augustine A."/>
        </authorList>
    </citation>
    <scope>NUCLEOTIDE SEQUENCE</scope>
    <source>
        <tissue evidence="1">Leaf</tissue>
    </source>
</reference>
<organism evidence="1">
    <name type="scientific">Rhizophora mucronata</name>
    <name type="common">Asiatic mangrove</name>
    <dbReference type="NCBI Taxonomy" id="61149"/>
    <lineage>
        <taxon>Eukaryota</taxon>
        <taxon>Viridiplantae</taxon>
        <taxon>Streptophyta</taxon>
        <taxon>Embryophyta</taxon>
        <taxon>Tracheophyta</taxon>
        <taxon>Spermatophyta</taxon>
        <taxon>Magnoliopsida</taxon>
        <taxon>eudicotyledons</taxon>
        <taxon>Gunneridae</taxon>
        <taxon>Pentapetalae</taxon>
        <taxon>rosids</taxon>
        <taxon>fabids</taxon>
        <taxon>Malpighiales</taxon>
        <taxon>Rhizophoraceae</taxon>
        <taxon>Rhizophora</taxon>
    </lineage>
</organism>
<evidence type="ECO:0000313" key="1">
    <source>
        <dbReference type="EMBL" id="MBX49003.1"/>
    </source>
</evidence>
<dbReference type="EMBL" id="GGEC01068519">
    <property type="protein sequence ID" value="MBX49003.1"/>
    <property type="molecule type" value="Transcribed_RNA"/>
</dbReference>
<proteinExistence type="predicted"/>
<accession>A0A2P2P2Y8</accession>
<name>A0A2P2P2Y8_RHIMU</name>
<protein>
    <submittedName>
        <fullName evidence="1">Uncharacterized protein</fullName>
    </submittedName>
</protein>
<sequence>MNQHVKAEGIRSQTFRCHLLLKFIGRFNITLHTKPID</sequence>
<dbReference type="AlphaFoldDB" id="A0A2P2P2Y8"/>